<accession>A0A7I9VC77</accession>
<name>A0A7I9VC77_9ACTN</name>
<comment type="subunit">
    <text evidence="7">Monomer.</text>
</comment>
<reference evidence="9" key="1">
    <citation type="submission" date="2019-06" db="EMBL/GenBank/DDBJ databases">
        <title>Gordonia isolated from sludge of a wastewater treatment plant.</title>
        <authorList>
            <person name="Tamura T."/>
            <person name="Aoyama K."/>
            <person name="Kang Y."/>
            <person name="Saito S."/>
            <person name="Akiyama N."/>
            <person name="Yazawa K."/>
            <person name="Gonoi T."/>
            <person name="Mikami Y."/>
        </authorList>
    </citation>
    <scope>NUCLEOTIDE SEQUENCE [LARGE SCALE GENOMIC DNA]</scope>
    <source>
        <strain evidence="9">NBRC 107696</strain>
    </source>
</reference>
<dbReference type="Pfam" id="PF01202">
    <property type="entry name" value="SKI"/>
    <property type="match status" value="1"/>
</dbReference>
<comment type="caution">
    <text evidence="8">The sequence shown here is derived from an EMBL/GenBank/DDBJ whole genome shotgun (WGS) entry which is preliminary data.</text>
</comment>
<dbReference type="GO" id="GO:0000287">
    <property type="term" value="F:magnesium ion binding"/>
    <property type="evidence" value="ECO:0007669"/>
    <property type="project" value="UniProtKB-UniRule"/>
</dbReference>
<comment type="catalytic activity">
    <reaction evidence="7">
        <text>shikimate + ATP = 3-phosphoshikimate + ADP + H(+)</text>
        <dbReference type="Rhea" id="RHEA:13121"/>
        <dbReference type="ChEBI" id="CHEBI:15378"/>
        <dbReference type="ChEBI" id="CHEBI:30616"/>
        <dbReference type="ChEBI" id="CHEBI:36208"/>
        <dbReference type="ChEBI" id="CHEBI:145989"/>
        <dbReference type="ChEBI" id="CHEBI:456216"/>
        <dbReference type="EC" id="2.7.1.71"/>
    </reaction>
</comment>
<keyword evidence="6 7" id="KW-0057">Aromatic amino acid biosynthesis</keyword>
<dbReference type="GO" id="GO:0009423">
    <property type="term" value="P:chorismate biosynthetic process"/>
    <property type="evidence" value="ECO:0007669"/>
    <property type="project" value="UniProtKB-UniRule"/>
</dbReference>
<dbReference type="EMBL" id="BJOV01000005">
    <property type="protein sequence ID" value="GEE02703.1"/>
    <property type="molecule type" value="Genomic_DNA"/>
</dbReference>
<evidence type="ECO:0000256" key="3">
    <source>
        <dbReference type="ARBA" id="ARBA00022741"/>
    </source>
</evidence>
<feature type="binding site" evidence="7">
    <location>
        <position position="130"/>
    </location>
    <ligand>
        <name>substrate</name>
    </ligand>
</feature>
<proteinExistence type="inferred from homology"/>
<gene>
    <name evidence="7 8" type="primary">aroK</name>
    <name evidence="8" type="ORF">nbrc107696_31490</name>
</gene>
<comment type="function">
    <text evidence="7">Catalyzes the specific phosphorylation of the 3-hydroxyl group of shikimic acid using ATP as a cosubstrate.</text>
</comment>
<feature type="binding site" evidence="7">
    <location>
        <position position="53"/>
    </location>
    <ligand>
        <name>substrate</name>
    </ligand>
</feature>
<keyword evidence="7" id="KW-0460">Magnesium</keyword>
<keyword evidence="2 7" id="KW-0808">Transferase</keyword>
<keyword evidence="4 7" id="KW-0418">Kinase</keyword>
<dbReference type="Proteomes" id="UP000444960">
    <property type="component" value="Unassembled WGS sequence"/>
</dbReference>
<keyword evidence="5 7" id="KW-0067">ATP-binding</keyword>
<feature type="binding site" evidence="7">
    <location>
        <position position="29"/>
    </location>
    <ligand>
        <name>substrate</name>
    </ligand>
</feature>
<evidence type="ECO:0000256" key="6">
    <source>
        <dbReference type="ARBA" id="ARBA00023141"/>
    </source>
</evidence>
<evidence type="ECO:0000256" key="4">
    <source>
        <dbReference type="ARBA" id="ARBA00022777"/>
    </source>
</evidence>
<dbReference type="InterPro" id="IPR027417">
    <property type="entry name" value="P-loop_NTPase"/>
</dbReference>
<dbReference type="InterPro" id="IPR000623">
    <property type="entry name" value="Shikimate_kinase/TSH1"/>
</dbReference>
<comment type="pathway">
    <text evidence="7">Metabolic intermediate biosynthesis; chorismate biosynthesis; chorismate from D-erythrose 4-phosphate and phosphoenolpyruvate: step 5/7.</text>
</comment>
<evidence type="ECO:0000256" key="1">
    <source>
        <dbReference type="ARBA" id="ARBA00022605"/>
    </source>
</evidence>
<evidence type="ECO:0000256" key="2">
    <source>
        <dbReference type="ARBA" id="ARBA00022679"/>
    </source>
</evidence>
<dbReference type="InterPro" id="IPR031322">
    <property type="entry name" value="Shikimate/glucono_kinase"/>
</dbReference>
<feature type="binding site" evidence="7">
    <location>
        <position position="111"/>
    </location>
    <ligand>
        <name>ATP</name>
        <dbReference type="ChEBI" id="CHEBI:30616"/>
    </ligand>
</feature>
<dbReference type="GO" id="GO:0004765">
    <property type="term" value="F:shikimate kinase activity"/>
    <property type="evidence" value="ECO:0007669"/>
    <property type="project" value="UniProtKB-UniRule"/>
</dbReference>
<evidence type="ECO:0000256" key="5">
    <source>
        <dbReference type="ARBA" id="ARBA00022840"/>
    </source>
</evidence>
<comment type="cofactor">
    <cofactor evidence="7">
        <name>Mg(2+)</name>
        <dbReference type="ChEBI" id="CHEBI:18420"/>
    </cofactor>
    <text evidence="7">Binds 1 Mg(2+) ion per subunit.</text>
</comment>
<dbReference type="PANTHER" id="PTHR21087">
    <property type="entry name" value="SHIKIMATE KINASE"/>
    <property type="match status" value="1"/>
</dbReference>
<evidence type="ECO:0000313" key="9">
    <source>
        <dbReference type="Proteomes" id="UP000444960"/>
    </source>
</evidence>
<feature type="binding site" evidence="7">
    <location>
        <position position="11"/>
    </location>
    <ligand>
        <name>Mg(2+)</name>
        <dbReference type="ChEBI" id="CHEBI:18420"/>
    </ligand>
</feature>
<evidence type="ECO:0000313" key="8">
    <source>
        <dbReference type="EMBL" id="GEE02703.1"/>
    </source>
</evidence>
<dbReference type="HAMAP" id="MF_00109">
    <property type="entry name" value="Shikimate_kinase"/>
    <property type="match status" value="1"/>
</dbReference>
<feature type="binding site" evidence="7">
    <location>
        <position position="75"/>
    </location>
    <ligand>
        <name>substrate</name>
    </ligand>
</feature>
<comment type="subcellular location">
    <subcellularLocation>
        <location evidence="7">Cytoplasm</location>
    </subcellularLocation>
</comment>
<dbReference type="SUPFAM" id="SSF52540">
    <property type="entry name" value="P-loop containing nucleoside triphosphate hydrolases"/>
    <property type="match status" value="1"/>
</dbReference>
<keyword evidence="9" id="KW-1185">Reference proteome</keyword>
<dbReference type="AlphaFoldDB" id="A0A7I9VC77"/>
<organism evidence="8 9">
    <name type="scientific">Gordonia spumicola</name>
    <dbReference type="NCBI Taxonomy" id="589161"/>
    <lineage>
        <taxon>Bacteria</taxon>
        <taxon>Bacillati</taxon>
        <taxon>Actinomycetota</taxon>
        <taxon>Actinomycetes</taxon>
        <taxon>Mycobacteriales</taxon>
        <taxon>Gordoniaceae</taxon>
        <taxon>Gordonia</taxon>
    </lineage>
</organism>
<dbReference type="GO" id="GO:0008652">
    <property type="term" value="P:amino acid biosynthetic process"/>
    <property type="evidence" value="ECO:0007669"/>
    <property type="project" value="UniProtKB-KW"/>
</dbReference>
<dbReference type="Gene3D" id="3.40.50.300">
    <property type="entry name" value="P-loop containing nucleotide triphosphate hydrolases"/>
    <property type="match status" value="1"/>
</dbReference>
<keyword evidence="7" id="KW-0479">Metal-binding</keyword>
<dbReference type="PANTHER" id="PTHR21087:SF16">
    <property type="entry name" value="SHIKIMATE KINASE 1, CHLOROPLASTIC"/>
    <property type="match status" value="1"/>
</dbReference>
<feature type="binding site" evidence="7">
    <location>
        <begin position="7"/>
        <end position="12"/>
    </location>
    <ligand>
        <name>ATP</name>
        <dbReference type="ChEBI" id="CHEBI:30616"/>
    </ligand>
</feature>
<protein>
    <recommendedName>
        <fullName evidence="7">Shikimate kinase</fullName>
        <shortName evidence="7">SK</shortName>
        <ecNumber evidence="7">2.7.1.71</ecNumber>
    </recommendedName>
</protein>
<dbReference type="GO" id="GO:0009073">
    <property type="term" value="P:aromatic amino acid family biosynthetic process"/>
    <property type="evidence" value="ECO:0007669"/>
    <property type="project" value="UniProtKB-KW"/>
</dbReference>
<dbReference type="GO" id="GO:0005524">
    <property type="term" value="F:ATP binding"/>
    <property type="evidence" value="ECO:0007669"/>
    <property type="project" value="UniProtKB-UniRule"/>
</dbReference>
<sequence>MLAGFMGSGKSTVGRALAARLGVEFVDTDAEIERRSGRTIPEIFAADGEVGFRAIEADVVRDVLDESTGVVALGGGSPTVPAIRDALAAHHVIYLEIDAAAGFARVAHSDRPLLADPDPAGRYGEILASRVDHYRSVAVASVDATRPVDTVVATIVDTLTPLKEIPDD</sequence>
<keyword evidence="7" id="KW-0963">Cytoplasm</keyword>
<keyword evidence="3 7" id="KW-0547">Nucleotide-binding</keyword>
<dbReference type="EC" id="2.7.1.71" evidence="7"/>
<dbReference type="CDD" id="cd00464">
    <property type="entry name" value="SK"/>
    <property type="match status" value="1"/>
</dbReference>
<feature type="binding site" evidence="7">
    <location>
        <position position="146"/>
    </location>
    <ligand>
        <name>ATP</name>
        <dbReference type="ChEBI" id="CHEBI:30616"/>
    </ligand>
</feature>
<evidence type="ECO:0000256" key="7">
    <source>
        <dbReference type="HAMAP-Rule" id="MF_00109"/>
    </source>
</evidence>
<dbReference type="UniPathway" id="UPA00053">
    <property type="reaction ID" value="UER00088"/>
</dbReference>
<dbReference type="GO" id="GO:0005829">
    <property type="term" value="C:cytosol"/>
    <property type="evidence" value="ECO:0007669"/>
    <property type="project" value="TreeGrafter"/>
</dbReference>
<comment type="similarity">
    <text evidence="7">Belongs to the shikimate kinase family.</text>
</comment>
<dbReference type="PRINTS" id="PR01100">
    <property type="entry name" value="SHIKIMTKNASE"/>
</dbReference>
<keyword evidence="1 7" id="KW-0028">Amino-acid biosynthesis</keyword>